<sequence>DETLQNINKEIREIEKLNQLKFEIMLTKNDTEKELEKKVEKLKAQHKKDDK</sequence>
<proteinExistence type="predicted"/>
<protein>
    <submittedName>
        <fullName evidence="1">33684_t:CDS:1</fullName>
    </submittedName>
</protein>
<accession>A0ABN7VCH5</accession>
<keyword evidence="2" id="KW-1185">Reference proteome</keyword>
<dbReference type="Proteomes" id="UP000789901">
    <property type="component" value="Unassembled WGS sequence"/>
</dbReference>
<reference evidence="1 2" key="1">
    <citation type="submission" date="2021-06" db="EMBL/GenBank/DDBJ databases">
        <authorList>
            <person name="Kallberg Y."/>
            <person name="Tangrot J."/>
            <person name="Rosling A."/>
        </authorList>
    </citation>
    <scope>NUCLEOTIDE SEQUENCE [LARGE SCALE GENOMIC DNA]</scope>
    <source>
        <strain evidence="1 2">120-4 pot B 10/14</strain>
    </source>
</reference>
<dbReference type="EMBL" id="CAJVQB010012343">
    <property type="protein sequence ID" value="CAG8754798.1"/>
    <property type="molecule type" value="Genomic_DNA"/>
</dbReference>
<comment type="caution">
    <text evidence="1">The sequence shown here is derived from an EMBL/GenBank/DDBJ whole genome shotgun (WGS) entry which is preliminary data.</text>
</comment>
<organism evidence="1 2">
    <name type="scientific">Gigaspora margarita</name>
    <dbReference type="NCBI Taxonomy" id="4874"/>
    <lineage>
        <taxon>Eukaryota</taxon>
        <taxon>Fungi</taxon>
        <taxon>Fungi incertae sedis</taxon>
        <taxon>Mucoromycota</taxon>
        <taxon>Glomeromycotina</taxon>
        <taxon>Glomeromycetes</taxon>
        <taxon>Diversisporales</taxon>
        <taxon>Gigasporaceae</taxon>
        <taxon>Gigaspora</taxon>
    </lineage>
</organism>
<name>A0ABN7VCH5_GIGMA</name>
<feature type="non-terminal residue" evidence="1">
    <location>
        <position position="1"/>
    </location>
</feature>
<gene>
    <name evidence="1" type="ORF">GMARGA_LOCUS16798</name>
</gene>
<evidence type="ECO:0000313" key="2">
    <source>
        <dbReference type="Proteomes" id="UP000789901"/>
    </source>
</evidence>
<evidence type="ECO:0000313" key="1">
    <source>
        <dbReference type="EMBL" id="CAG8754798.1"/>
    </source>
</evidence>